<accession>A0A6C0B005</accession>
<reference evidence="2" key="1">
    <citation type="journal article" date="2020" name="Nature">
        <title>Giant virus diversity and host interactions through global metagenomics.</title>
        <authorList>
            <person name="Schulz F."/>
            <person name="Roux S."/>
            <person name="Paez-Espino D."/>
            <person name="Jungbluth S."/>
            <person name="Walsh D.A."/>
            <person name="Denef V.J."/>
            <person name="McMahon K.D."/>
            <person name="Konstantinidis K.T."/>
            <person name="Eloe-Fadrosh E.A."/>
            <person name="Kyrpides N.C."/>
            <person name="Woyke T."/>
        </authorList>
    </citation>
    <scope>NUCLEOTIDE SEQUENCE</scope>
    <source>
        <strain evidence="2">GVMAG-M-3300009182-78</strain>
    </source>
</reference>
<dbReference type="EMBL" id="MN739044">
    <property type="protein sequence ID" value="QHS85545.1"/>
    <property type="molecule type" value="Genomic_DNA"/>
</dbReference>
<sequence>MSVLAQRIKTSFCCVHCSKNYTRKSSYTRHTIVCEILHQTKRERKCREEETTDIPSLQQMYVILQEMVIKNQALEEKVSEMQKWVHKTKQTFNVIQWLNTNIKPTISFEDWTQTHIQVSEEDIQLLFDDTLINTIQHILRNSLQQVLVAPIYCFAQKANVFYCFTKESSQWIHIEPSEFIMMLKRIHQKMVKSLCDWSTKYADKINKSDKLQLQYNKTLLKLMNIHFTHDSSSVSKIKSELFHHIKKDLKNIIEYEYEF</sequence>
<protein>
    <recommendedName>
        <fullName evidence="1">C2H2-type domain-containing protein</fullName>
    </recommendedName>
</protein>
<feature type="domain" description="C2H2-type" evidence="1">
    <location>
        <begin position="12"/>
        <end position="43"/>
    </location>
</feature>
<dbReference type="AlphaFoldDB" id="A0A6C0B005"/>
<dbReference type="InterPro" id="IPR013087">
    <property type="entry name" value="Znf_C2H2_type"/>
</dbReference>
<organism evidence="2">
    <name type="scientific">viral metagenome</name>
    <dbReference type="NCBI Taxonomy" id="1070528"/>
    <lineage>
        <taxon>unclassified sequences</taxon>
        <taxon>metagenomes</taxon>
        <taxon>organismal metagenomes</taxon>
    </lineage>
</organism>
<name>A0A6C0B005_9ZZZZ</name>
<dbReference type="PROSITE" id="PS50157">
    <property type="entry name" value="ZINC_FINGER_C2H2_2"/>
    <property type="match status" value="1"/>
</dbReference>
<evidence type="ECO:0000313" key="2">
    <source>
        <dbReference type="EMBL" id="QHS85545.1"/>
    </source>
</evidence>
<evidence type="ECO:0000259" key="1">
    <source>
        <dbReference type="PROSITE" id="PS50157"/>
    </source>
</evidence>
<proteinExistence type="predicted"/>